<proteinExistence type="inferred from homology"/>
<dbReference type="OrthoDB" id="269227at2759"/>
<name>A0A8T9BXS5_9HELO</name>
<dbReference type="InterPro" id="IPR007867">
    <property type="entry name" value="GMC_OxRtase_C"/>
</dbReference>
<dbReference type="Gene3D" id="3.50.50.60">
    <property type="entry name" value="FAD/NAD(P)-binding domain"/>
    <property type="match status" value="1"/>
</dbReference>
<dbReference type="EMBL" id="QGMK01001401">
    <property type="protein sequence ID" value="TVY68843.1"/>
    <property type="molecule type" value="Genomic_DNA"/>
</dbReference>
<dbReference type="PANTHER" id="PTHR11552">
    <property type="entry name" value="GLUCOSE-METHANOL-CHOLINE GMC OXIDOREDUCTASE"/>
    <property type="match status" value="1"/>
</dbReference>
<evidence type="ECO:0000259" key="4">
    <source>
        <dbReference type="PROSITE" id="PS00624"/>
    </source>
</evidence>
<comment type="similarity">
    <text evidence="1 2">Belongs to the GMC oxidoreductase family.</text>
</comment>
<gene>
    <name evidence="5" type="primary">citC_0</name>
    <name evidence="5" type="ORF">LSUE1_G009930</name>
</gene>
<keyword evidence="2" id="KW-0274">FAD</keyword>
<feature type="domain" description="Glucose-methanol-choline oxidoreductase N-terminal" evidence="3">
    <location>
        <begin position="81"/>
        <end position="104"/>
    </location>
</feature>
<dbReference type="SUPFAM" id="SSF51905">
    <property type="entry name" value="FAD/NAD(P)-binding domain"/>
    <property type="match status" value="1"/>
</dbReference>
<evidence type="ECO:0000256" key="2">
    <source>
        <dbReference type="RuleBase" id="RU003968"/>
    </source>
</evidence>
<organism evidence="5 6">
    <name type="scientific">Lachnellula suecica</name>
    <dbReference type="NCBI Taxonomy" id="602035"/>
    <lineage>
        <taxon>Eukaryota</taxon>
        <taxon>Fungi</taxon>
        <taxon>Dikarya</taxon>
        <taxon>Ascomycota</taxon>
        <taxon>Pezizomycotina</taxon>
        <taxon>Leotiomycetes</taxon>
        <taxon>Helotiales</taxon>
        <taxon>Lachnaceae</taxon>
        <taxon>Lachnellula</taxon>
    </lineage>
</organism>
<evidence type="ECO:0000313" key="6">
    <source>
        <dbReference type="Proteomes" id="UP000469558"/>
    </source>
</evidence>
<dbReference type="Pfam" id="PF00732">
    <property type="entry name" value="GMC_oxred_N"/>
    <property type="match status" value="1"/>
</dbReference>
<dbReference type="InterPro" id="IPR000172">
    <property type="entry name" value="GMC_OxRdtase_N"/>
</dbReference>
<dbReference type="PANTHER" id="PTHR11552:SF210">
    <property type="entry name" value="GLUCOSE-METHANOL-CHOLINE OXIDOREDUCTASE N-TERMINAL DOMAIN-CONTAINING PROTEIN-RELATED"/>
    <property type="match status" value="1"/>
</dbReference>
<dbReference type="Pfam" id="PF05199">
    <property type="entry name" value="GMC_oxred_C"/>
    <property type="match status" value="1"/>
</dbReference>
<dbReference type="InterPro" id="IPR036188">
    <property type="entry name" value="FAD/NAD-bd_sf"/>
</dbReference>
<evidence type="ECO:0000313" key="5">
    <source>
        <dbReference type="EMBL" id="TVY68843.1"/>
    </source>
</evidence>
<protein>
    <submittedName>
        <fullName evidence="5">Dehydrogenase citC</fullName>
    </submittedName>
</protein>
<keyword evidence="2" id="KW-0285">Flavoprotein</keyword>
<dbReference type="GO" id="GO:0050660">
    <property type="term" value="F:flavin adenine dinucleotide binding"/>
    <property type="evidence" value="ECO:0007669"/>
    <property type="project" value="InterPro"/>
</dbReference>
<reference evidence="5 6" key="1">
    <citation type="submission" date="2018-05" db="EMBL/GenBank/DDBJ databases">
        <title>Genome sequencing and assembly of the regulated plant pathogen Lachnellula willkommii and related sister species for the development of diagnostic species identification markers.</title>
        <authorList>
            <person name="Giroux E."/>
            <person name="Bilodeau G."/>
        </authorList>
    </citation>
    <scope>NUCLEOTIDE SEQUENCE [LARGE SCALE GENOMIC DNA]</scope>
    <source>
        <strain evidence="5 6">CBS 268.59</strain>
    </source>
</reference>
<dbReference type="PROSITE" id="PS00624">
    <property type="entry name" value="GMC_OXRED_2"/>
    <property type="match status" value="1"/>
</dbReference>
<evidence type="ECO:0000256" key="1">
    <source>
        <dbReference type="ARBA" id="ARBA00010790"/>
    </source>
</evidence>
<dbReference type="Gene3D" id="3.30.560.10">
    <property type="entry name" value="Glucose Oxidase, domain 3"/>
    <property type="match status" value="1"/>
</dbReference>
<evidence type="ECO:0000259" key="3">
    <source>
        <dbReference type="PROSITE" id="PS00623"/>
    </source>
</evidence>
<dbReference type="GO" id="GO:0016614">
    <property type="term" value="F:oxidoreductase activity, acting on CH-OH group of donors"/>
    <property type="evidence" value="ECO:0007669"/>
    <property type="project" value="InterPro"/>
</dbReference>
<keyword evidence="6" id="KW-1185">Reference proteome</keyword>
<dbReference type="PROSITE" id="PS00623">
    <property type="entry name" value="GMC_OXRED_1"/>
    <property type="match status" value="1"/>
</dbReference>
<dbReference type="InterPro" id="IPR012132">
    <property type="entry name" value="GMC_OxRdtase"/>
</dbReference>
<dbReference type="AlphaFoldDB" id="A0A8T9BXS5"/>
<sequence length="606" mass="65570">MDDFDYIIIGGGTAGIVVATRLTENPETRVLVLEAGENQLANPMINIPAMWTAILGSEVDWAFLTTPQEHLKGRTLRHPQGKALGGSSALNAEIFVAPSKAEIDEWGNLGNVGWNWTTLSPYYRKSHTLKLPSKSNCKHLGIEWSDEDVRGTSGPIQASFPIGAEDPLSNAWIETFKDINFPIKKDPYSGEAFGGYSNASSIDPVTKTRSYAGSAYYAPNAQRLNLTVLTGATANRVIFRPGGTGVVATGVNFSKNGKIQEVRATKEVLIAAGAFQSPKILELSGIGNPQLLKSLDIPIVVANPHVGENLQDHVISAVSFEVTDGTVTADSLLRQEPDATQYAMGQYATSQTGPLSYGSVASHALMPVTDILTGEHSMSELTQLFEDYSSTHGHDSAFDFITSVTLDPEQASACILMFAAQVNTHDDKGEPGGRNYLQMPNEGNFLTLASTLSHPLSRGNVHITSTDANVPPRIDPNYLSHPLDLEVLSRHLLSLETLSTKQPLAQYLKPDGRRNHESSFFRNDLDAAKDYARTTVISNNHPSCTCPMLPREKGGVVDARLRVYGTENLRVVDSSVMPLIPRGNIQTTVYAVAEKAADLIKEDAGL</sequence>
<dbReference type="SUPFAM" id="SSF54373">
    <property type="entry name" value="FAD-linked reductases, C-terminal domain"/>
    <property type="match status" value="1"/>
</dbReference>
<accession>A0A8T9BXS5</accession>
<dbReference type="PIRSF" id="PIRSF000137">
    <property type="entry name" value="Alcohol_oxidase"/>
    <property type="match status" value="1"/>
</dbReference>
<comment type="caution">
    <text evidence="5">The sequence shown here is derived from an EMBL/GenBank/DDBJ whole genome shotgun (WGS) entry which is preliminary data.</text>
</comment>
<dbReference type="Proteomes" id="UP000469558">
    <property type="component" value="Unassembled WGS sequence"/>
</dbReference>
<feature type="domain" description="Glucose-methanol-choline oxidoreductase N-terminal" evidence="4">
    <location>
        <begin position="273"/>
        <end position="287"/>
    </location>
</feature>